<sequence>MSIVFELLRKPMLLGPEKAEEIILACAYLHNFLRKGQSSTIYCPPGTIDSDSTTAGELIPGERLEGLQENLVNLENR</sequence>
<dbReference type="AlphaFoldDB" id="A0A0L7R173"/>
<keyword evidence="2" id="KW-1185">Reference proteome</keyword>
<name>A0A0L7R173_9HYME</name>
<organism evidence="1 2">
    <name type="scientific">Habropoda laboriosa</name>
    <dbReference type="NCBI Taxonomy" id="597456"/>
    <lineage>
        <taxon>Eukaryota</taxon>
        <taxon>Metazoa</taxon>
        <taxon>Ecdysozoa</taxon>
        <taxon>Arthropoda</taxon>
        <taxon>Hexapoda</taxon>
        <taxon>Insecta</taxon>
        <taxon>Pterygota</taxon>
        <taxon>Neoptera</taxon>
        <taxon>Endopterygota</taxon>
        <taxon>Hymenoptera</taxon>
        <taxon>Apocrita</taxon>
        <taxon>Aculeata</taxon>
        <taxon>Apoidea</taxon>
        <taxon>Anthophila</taxon>
        <taxon>Apidae</taxon>
        <taxon>Habropoda</taxon>
    </lineage>
</organism>
<reference evidence="1 2" key="1">
    <citation type="submission" date="2015-07" db="EMBL/GenBank/DDBJ databases">
        <title>The genome of Habropoda laboriosa.</title>
        <authorList>
            <person name="Pan H."/>
            <person name="Kapheim K."/>
        </authorList>
    </citation>
    <scope>NUCLEOTIDE SEQUENCE [LARGE SCALE GENOMIC DNA]</scope>
    <source>
        <strain evidence="1">0110345459</strain>
    </source>
</reference>
<dbReference type="EMBL" id="KQ414668">
    <property type="protein sequence ID" value="KOC64620.1"/>
    <property type="molecule type" value="Genomic_DNA"/>
</dbReference>
<gene>
    <name evidence="1" type="ORF">WH47_12084</name>
</gene>
<evidence type="ECO:0000313" key="2">
    <source>
        <dbReference type="Proteomes" id="UP000053825"/>
    </source>
</evidence>
<dbReference type="Proteomes" id="UP000053825">
    <property type="component" value="Unassembled WGS sequence"/>
</dbReference>
<evidence type="ECO:0008006" key="3">
    <source>
        <dbReference type="Google" id="ProtNLM"/>
    </source>
</evidence>
<accession>A0A0L7R173</accession>
<dbReference type="STRING" id="597456.A0A0L7R173"/>
<protein>
    <recommendedName>
        <fullName evidence="3">DDE Tnp4 domain-containing protein</fullName>
    </recommendedName>
</protein>
<evidence type="ECO:0000313" key="1">
    <source>
        <dbReference type="EMBL" id="KOC64620.1"/>
    </source>
</evidence>
<proteinExistence type="predicted"/>